<sequence length="290" mass="32477">MQPDHPPFGPVVNGSMIVVFWEYRPSEPPALAFMALFSMAALGHLVYIFMFRAWFFVPFFLGCIAEVFGYYGRYLSHAQPNVAGPWILQNLLLLSAPPFLAASLYMSLGRIIVALNAAEYIFISPRWLTKLYVLIDIGCIASQLIGSTVTASGDPSSFALSRALLLGGLITQLVALLIFMLFAWRVYHGLKCDLGNGSGISPFSQDPAVHWEKHLLAVMAVTFLILIRSVVRAIEFLQGTDGYVASREIFIYLFDAAFILMVVLIFLIIYPGRLVRDSRRLEHRDGWVKF</sequence>
<dbReference type="InterPro" id="IPR007568">
    <property type="entry name" value="RTA1"/>
</dbReference>
<dbReference type="RefSeq" id="XP_045959103.1">
    <property type="nucleotide sequence ID" value="XM_046097911.1"/>
</dbReference>
<feature type="transmembrane region" description="Helical" evidence="5">
    <location>
        <begin position="127"/>
        <end position="145"/>
    </location>
</feature>
<evidence type="ECO:0000256" key="5">
    <source>
        <dbReference type="SAM" id="Phobius"/>
    </source>
</evidence>
<protein>
    <submittedName>
        <fullName evidence="6">RTA1 like protein-domain-containing protein</fullName>
    </submittedName>
</protein>
<gene>
    <name evidence="6" type="ORF">BKA67DRAFT_517458</name>
</gene>
<proteinExistence type="predicted"/>
<comment type="subcellular location">
    <subcellularLocation>
        <location evidence="1">Membrane</location>
        <topology evidence="1">Multi-pass membrane protein</topology>
    </subcellularLocation>
</comment>
<dbReference type="AlphaFoldDB" id="A0A9P8UMI4"/>
<comment type="caution">
    <text evidence="6">The sequence shown here is derived from an EMBL/GenBank/DDBJ whole genome shotgun (WGS) entry which is preliminary data.</text>
</comment>
<keyword evidence="7" id="KW-1185">Reference proteome</keyword>
<dbReference type="GO" id="GO:0016020">
    <property type="term" value="C:membrane"/>
    <property type="evidence" value="ECO:0007669"/>
    <property type="project" value="UniProtKB-SubCell"/>
</dbReference>
<keyword evidence="2 5" id="KW-0812">Transmembrane</keyword>
<feature type="transmembrane region" description="Helical" evidence="5">
    <location>
        <begin position="165"/>
        <end position="184"/>
    </location>
</feature>
<keyword evidence="4 5" id="KW-0472">Membrane</keyword>
<evidence type="ECO:0000256" key="4">
    <source>
        <dbReference type="ARBA" id="ARBA00023136"/>
    </source>
</evidence>
<feature type="transmembrane region" description="Helical" evidence="5">
    <location>
        <begin position="249"/>
        <end position="270"/>
    </location>
</feature>
<dbReference type="OrthoDB" id="3358017at2759"/>
<feature type="transmembrane region" description="Helical" evidence="5">
    <location>
        <begin position="54"/>
        <end position="71"/>
    </location>
</feature>
<feature type="transmembrane region" description="Helical" evidence="5">
    <location>
        <begin position="215"/>
        <end position="237"/>
    </location>
</feature>
<keyword evidence="3 5" id="KW-1133">Transmembrane helix</keyword>
<evidence type="ECO:0000313" key="7">
    <source>
        <dbReference type="Proteomes" id="UP000758603"/>
    </source>
</evidence>
<accession>A0A9P8UMI4</accession>
<dbReference type="PANTHER" id="PTHR31465:SF17">
    <property type="entry name" value="DOMAIN PROTEIN, PUTATIVE (AFU_ORTHOLOGUE AFUA_5G09900)-RELATED"/>
    <property type="match status" value="1"/>
</dbReference>
<dbReference type="GeneID" id="70126803"/>
<evidence type="ECO:0000256" key="2">
    <source>
        <dbReference type="ARBA" id="ARBA00022692"/>
    </source>
</evidence>
<dbReference type="PANTHER" id="PTHR31465">
    <property type="entry name" value="PROTEIN RTA1-RELATED"/>
    <property type="match status" value="1"/>
</dbReference>
<evidence type="ECO:0000256" key="1">
    <source>
        <dbReference type="ARBA" id="ARBA00004141"/>
    </source>
</evidence>
<dbReference type="Proteomes" id="UP000758603">
    <property type="component" value="Unassembled WGS sequence"/>
</dbReference>
<feature type="transmembrane region" description="Helical" evidence="5">
    <location>
        <begin position="30"/>
        <end position="49"/>
    </location>
</feature>
<reference evidence="6" key="1">
    <citation type="journal article" date="2021" name="Nat. Commun.">
        <title>Genetic determinants of endophytism in the Arabidopsis root mycobiome.</title>
        <authorList>
            <person name="Mesny F."/>
            <person name="Miyauchi S."/>
            <person name="Thiergart T."/>
            <person name="Pickel B."/>
            <person name="Atanasova L."/>
            <person name="Karlsson M."/>
            <person name="Huettel B."/>
            <person name="Barry K.W."/>
            <person name="Haridas S."/>
            <person name="Chen C."/>
            <person name="Bauer D."/>
            <person name="Andreopoulos W."/>
            <person name="Pangilinan J."/>
            <person name="LaButti K."/>
            <person name="Riley R."/>
            <person name="Lipzen A."/>
            <person name="Clum A."/>
            <person name="Drula E."/>
            <person name="Henrissat B."/>
            <person name="Kohler A."/>
            <person name="Grigoriev I.V."/>
            <person name="Martin F.M."/>
            <person name="Hacquard S."/>
        </authorList>
    </citation>
    <scope>NUCLEOTIDE SEQUENCE</scope>
    <source>
        <strain evidence="6">MPI-SDFR-AT-0073</strain>
    </source>
</reference>
<dbReference type="Pfam" id="PF04479">
    <property type="entry name" value="RTA1"/>
    <property type="match status" value="1"/>
</dbReference>
<name>A0A9P8UMI4_9PEZI</name>
<evidence type="ECO:0000313" key="6">
    <source>
        <dbReference type="EMBL" id="KAH6654833.1"/>
    </source>
</evidence>
<organism evidence="6 7">
    <name type="scientific">Truncatella angustata</name>
    <dbReference type="NCBI Taxonomy" id="152316"/>
    <lineage>
        <taxon>Eukaryota</taxon>
        <taxon>Fungi</taxon>
        <taxon>Dikarya</taxon>
        <taxon>Ascomycota</taxon>
        <taxon>Pezizomycotina</taxon>
        <taxon>Sordariomycetes</taxon>
        <taxon>Xylariomycetidae</taxon>
        <taxon>Amphisphaeriales</taxon>
        <taxon>Sporocadaceae</taxon>
        <taxon>Truncatella</taxon>
    </lineage>
</organism>
<evidence type="ECO:0000256" key="3">
    <source>
        <dbReference type="ARBA" id="ARBA00022989"/>
    </source>
</evidence>
<dbReference type="EMBL" id="JAGPXC010000004">
    <property type="protein sequence ID" value="KAH6654833.1"/>
    <property type="molecule type" value="Genomic_DNA"/>
</dbReference>
<feature type="transmembrane region" description="Helical" evidence="5">
    <location>
        <begin position="91"/>
        <end position="115"/>
    </location>
</feature>